<comment type="caution">
    <text evidence="2">The sequence shown here is derived from an EMBL/GenBank/DDBJ whole genome shotgun (WGS) entry which is preliminary data.</text>
</comment>
<evidence type="ECO:0000313" key="2">
    <source>
        <dbReference type="EMBL" id="KAJ5322942.1"/>
    </source>
</evidence>
<evidence type="ECO:0000313" key="3">
    <source>
        <dbReference type="Proteomes" id="UP001147695"/>
    </source>
</evidence>
<protein>
    <submittedName>
        <fullName evidence="2">Uncharacterized protein</fullName>
    </submittedName>
</protein>
<feature type="transmembrane region" description="Helical" evidence="1">
    <location>
        <begin position="105"/>
        <end position="126"/>
    </location>
</feature>
<keyword evidence="1" id="KW-0472">Membrane</keyword>
<dbReference type="AlphaFoldDB" id="A0A9W9Q4X7"/>
<feature type="transmembrane region" description="Helical" evidence="1">
    <location>
        <begin position="67"/>
        <end position="85"/>
    </location>
</feature>
<dbReference type="EMBL" id="JAPZBQ010000006">
    <property type="protein sequence ID" value="KAJ5322942.1"/>
    <property type="molecule type" value="Genomic_DNA"/>
</dbReference>
<keyword evidence="1" id="KW-0812">Transmembrane</keyword>
<evidence type="ECO:0000256" key="1">
    <source>
        <dbReference type="SAM" id="Phobius"/>
    </source>
</evidence>
<accession>A0A9W9Q4X7</accession>
<feature type="transmembrane region" description="Helical" evidence="1">
    <location>
        <begin position="170"/>
        <end position="193"/>
    </location>
</feature>
<feature type="transmembrane region" description="Helical" evidence="1">
    <location>
        <begin position="507"/>
        <end position="529"/>
    </location>
</feature>
<keyword evidence="1" id="KW-1133">Transmembrane helix</keyword>
<reference evidence="2" key="2">
    <citation type="journal article" date="2023" name="IMA Fungus">
        <title>Comparative genomic study of the Penicillium genus elucidates a diverse pangenome and 15 lateral gene transfer events.</title>
        <authorList>
            <person name="Petersen C."/>
            <person name="Sorensen T."/>
            <person name="Nielsen M.R."/>
            <person name="Sondergaard T.E."/>
            <person name="Sorensen J.L."/>
            <person name="Fitzpatrick D.A."/>
            <person name="Frisvad J.C."/>
            <person name="Nielsen K.L."/>
        </authorList>
    </citation>
    <scope>NUCLEOTIDE SEQUENCE</scope>
    <source>
        <strain evidence="2">IBT 35673</strain>
    </source>
</reference>
<dbReference type="PANTHER" id="PTHR35041:SF6">
    <property type="entry name" value="FORMYLMETHIONINE DEFORMYLASE-LIKE PROTEIN-RELATED"/>
    <property type="match status" value="1"/>
</dbReference>
<dbReference type="Proteomes" id="UP001147695">
    <property type="component" value="Unassembled WGS sequence"/>
</dbReference>
<organism evidence="2 3">
    <name type="scientific">Penicillium brevicompactum</name>
    <dbReference type="NCBI Taxonomy" id="5074"/>
    <lineage>
        <taxon>Eukaryota</taxon>
        <taxon>Fungi</taxon>
        <taxon>Dikarya</taxon>
        <taxon>Ascomycota</taxon>
        <taxon>Pezizomycotina</taxon>
        <taxon>Eurotiomycetes</taxon>
        <taxon>Eurotiomycetidae</taxon>
        <taxon>Eurotiales</taxon>
        <taxon>Aspergillaceae</taxon>
        <taxon>Penicillium</taxon>
    </lineage>
</organism>
<gene>
    <name evidence="2" type="ORF">N7452_011231</name>
</gene>
<name>A0A9W9Q4X7_PENBR</name>
<sequence length="607" mass="67250">MPQSIDHGVRYTSMRTVALTDQPSPDSLTERPTLPHHMRATSEFAPISKDDYSPAVWGLGWRSPTSMVGLFLGGLALSVGHHLYYKSHDNTLVKSAEQQTWTIRIGTGFAFLVKTLLVAAIGIAAVQQMWATLRKKSVNIRGIDAMFSILSDPLAFFVPDMWICAKTLTVLAIVSWLIPLTALITPATLSVHLKTTSTTTQMNVPTVKFTKDFWSNWASYGGAGFISQPSYIISRLFTATSSSAAIIPLTPPLPNSSYTLEFWGPSYKCQDLSEVIAETKGITYTDEDLNNHTSFQGVWDRYAINSSNSRAIYSGSAPEWLSNTLLIAARQYQGIYKENSTETSLVCKLWNTSYVLDVSFDDTIQRLVPISTDLVAPCDWNTSTAMWSTLSSDVPESLGGYYITHLLFSSLINGYLRLSASEELNGDATWIMQSGLFECPELVNSSSYSLVEFTPSPTCRNKTLGRALEDLSRNFTYSLLSLNTANTSVPVSVNSPKNFYSYNWRNLITAYVTALVVTFGCITIGLFALCSNGVPENTSFSNLLRTTRNPDLDVLTTGYCLGSDHLPDELEKVRLRFGEIETPQPFKHAAFGFEDSVIDLVKDEKYY</sequence>
<proteinExistence type="predicted"/>
<dbReference type="PANTHER" id="PTHR35041">
    <property type="entry name" value="MEDIATOR OF RNA POLYMERASE II TRANSCRIPTION SUBUNIT 1"/>
    <property type="match status" value="1"/>
</dbReference>
<reference evidence="2" key="1">
    <citation type="submission" date="2022-12" db="EMBL/GenBank/DDBJ databases">
        <authorList>
            <person name="Petersen C."/>
        </authorList>
    </citation>
    <scope>NUCLEOTIDE SEQUENCE</scope>
    <source>
        <strain evidence="2">IBT 35673</strain>
    </source>
</reference>